<reference evidence="1" key="2">
    <citation type="journal article" date="2015" name="Data Brief">
        <title>Shoot transcriptome of the giant reed, Arundo donax.</title>
        <authorList>
            <person name="Barrero R.A."/>
            <person name="Guerrero F.D."/>
            <person name="Moolhuijzen P."/>
            <person name="Goolsby J.A."/>
            <person name="Tidwell J."/>
            <person name="Bellgard S.E."/>
            <person name="Bellgard M.I."/>
        </authorList>
    </citation>
    <scope>NUCLEOTIDE SEQUENCE</scope>
    <source>
        <tissue evidence="1">Shoot tissue taken approximately 20 cm above the soil surface</tissue>
    </source>
</reference>
<dbReference type="Gene3D" id="1.10.8.430">
    <property type="entry name" value="Helical domain of apoptotic protease-activating factors"/>
    <property type="match status" value="1"/>
</dbReference>
<name>A0A0A9FWR5_ARUDO</name>
<dbReference type="GO" id="GO:0043531">
    <property type="term" value="F:ADP binding"/>
    <property type="evidence" value="ECO:0007669"/>
    <property type="project" value="InterPro"/>
</dbReference>
<dbReference type="EMBL" id="GBRH01183150">
    <property type="protein sequence ID" value="JAE14746.1"/>
    <property type="molecule type" value="Transcribed_RNA"/>
</dbReference>
<dbReference type="InterPro" id="IPR027417">
    <property type="entry name" value="P-loop_NTPase"/>
</dbReference>
<dbReference type="SUPFAM" id="SSF52540">
    <property type="entry name" value="P-loop containing nucleoside triphosphate hydrolases"/>
    <property type="match status" value="1"/>
</dbReference>
<dbReference type="InterPro" id="IPR042197">
    <property type="entry name" value="Apaf_helical"/>
</dbReference>
<dbReference type="AlphaFoldDB" id="A0A0A9FWR5"/>
<accession>A0A0A9FWR5</accession>
<protein>
    <submittedName>
        <fullName evidence="1">Uncharacterized protein</fullName>
    </submittedName>
</protein>
<proteinExistence type="predicted"/>
<organism evidence="1">
    <name type="scientific">Arundo donax</name>
    <name type="common">Giant reed</name>
    <name type="synonym">Donax arundinaceus</name>
    <dbReference type="NCBI Taxonomy" id="35708"/>
    <lineage>
        <taxon>Eukaryota</taxon>
        <taxon>Viridiplantae</taxon>
        <taxon>Streptophyta</taxon>
        <taxon>Embryophyta</taxon>
        <taxon>Tracheophyta</taxon>
        <taxon>Spermatophyta</taxon>
        <taxon>Magnoliopsida</taxon>
        <taxon>Liliopsida</taxon>
        <taxon>Poales</taxon>
        <taxon>Poaceae</taxon>
        <taxon>PACMAD clade</taxon>
        <taxon>Arundinoideae</taxon>
        <taxon>Arundineae</taxon>
        <taxon>Arundo</taxon>
    </lineage>
</organism>
<reference evidence="1" key="1">
    <citation type="submission" date="2014-09" db="EMBL/GenBank/DDBJ databases">
        <authorList>
            <person name="Magalhaes I.L.F."/>
            <person name="Oliveira U."/>
            <person name="Santos F.R."/>
            <person name="Vidigal T.H.D.A."/>
            <person name="Brescovit A.D."/>
            <person name="Santos A.J."/>
        </authorList>
    </citation>
    <scope>NUCLEOTIDE SEQUENCE</scope>
    <source>
        <tissue evidence="1">Shoot tissue taken approximately 20 cm above the soil surface</tissue>
    </source>
</reference>
<sequence length="69" mass="7693">MLKDIGMGIIAKCDGLPLAVKVMGGLLRQKKTRRGEWESVLNDSVWSVSQMPEGLNYAIFLSYQDLHPS</sequence>
<evidence type="ECO:0000313" key="1">
    <source>
        <dbReference type="EMBL" id="JAE14746.1"/>
    </source>
</evidence>